<organism evidence="10">
    <name type="scientific">Blastobotrys adeninivorans</name>
    <name type="common">Yeast</name>
    <name type="synonym">Arxula adeninivorans</name>
    <dbReference type="NCBI Taxonomy" id="409370"/>
    <lineage>
        <taxon>Eukaryota</taxon>
        <taxon>Fungi</taxon>
        <taxon>Dikarya</taxon>
        <taxon>Ascomycota</taxon>
        <taxon>Saccharomycotina</taxon>
        <taxon>Dipodascomycetes</taxon>
        <taxon>Dipodascales</taxon>
        <taxon>Trichomonascaceae</taxon>
        <taxon>Blastobotrys</taxon>
    </lineage>
</organism>
<dbReference type="PANTHER" id="PTHR13345">
    <property type="entry name" value="MEDIATOR OF RNA POLYMERASE II TRANSCRIPTION SUBUNIT 10"/>
    <property type="match status" value="1"/>
</dbReference>
<evidence type="ECO:0000256" key="5">
    <source>
        <dbReference type="ARBA" id="ARBA00023159"/>
    </source>
</evidence>
<dbReference type="AlphaFoldDB" id="A0A060T9T1"/>
<dbReference type="GO" id="GO:0016592">
    <property type="term" value="C:mediator complex"/>
    <property type="evidence" value="ECO:0007669"/>
    <property type="project" value="InterPro"/>
</dbReference>
<dbReference type="Pfam" id="PF09748">
    <property type="entry name" value="Med10"/>
    <property type="match status" value="1"/>
</dbReference>
<gene>
    <name evidence="9" type="primary">MED10</name>
    <name evidence="10" type="ORF">GNLVRS02_ARAD1B01936g</name>
</gene>
<evidence type="ECO:0000256" key="8">
    <source>
        <dbReference type="ARBA" id="ARBA00032004"/>
    </source>
</evidence>
<name>A0A060T9T1_BLAAD</name>
<evidence type="ECO:0000256" key="6">
    <source>
        <dbReference type="ARBA" id="ARBA00023163"/>
    </source>
</evidence>
<comment type="subcellular location">
    <subcellularLocation>
        <location evidence="1 9">Nucleus</location>
    </subcellularLocation>
</comment>
<keyword evidence="6 9" id="KW-0804">Transcription</keyword>
<dbReference type="PhylomeDB" id="A0A060T9T1"/>
<dbReference type="GO" id="GO:0006357">
    <property type="term" value="P:regulation of transcription by RNA polymerase II"/>
    <property type="evidence" value="ECO:0007669"/>
    <property type="project" value="InterPro"/>
</dbReference>
<accession>A0A060T9T1</accession>
<comment type="subunit">
    <text evidence="9">Component of the Mediator complex.</text>
</comment>
<evidence type="ECO:0000256" key="2">
    <source>
        <dbReference type="ARBA" id="ARBA00005389"/>
    </source>
</evidence>
<dbReference type="EMBL" id="HG937692">
    <property type="protein sequence ID" value="CDP35966.1"/>
    <property type="molecule type" value="Genomic_DNA"/>
</dbReference>
<sequence>MTSEGTGNPELQQLQAQLSQIIETHIELGILVHDFEGTAQAKEGLLERVNLLAEQLHQVQTNAYDKVRDIQVPLDIVQYIEDGRNPDVYTREFVELLAKQNQYVNGKMKAMKQFRDILGTKIKEAYPDMESSVDGVIERTGN</sequence>
<evidence type="ECO:0000256" key="4">
    <source>
        <dbReference type="ARBA" id="ARBA00023015"/>
    </source>
</evidence>
<evidence type="ECO:0000256" key="9">
    <source>
        <dbReference type="RuleBase" id="RU364146"/>
    </source>
</evidence>
<protein>
    <recommendedName>
        <fullName evidence="3 9">Mediator of RNA polymerase II transcription subunit 10</fullName>
    </recommendedName>
    <alternativeName>
        <fullName evidence="8 9">Mediator complex subunit 10</fullName>
    </alternativeName>
</protein>
<comment type="function">
    <text evidence="9">Component of the Mediator complex, a coactivator involved in the regulated transcription of nearly all RNA polymerase II-dependent genes. Mediator functions as a bridge to convey information from gene-specific regulatory proteins to the basal RNA polymerase II transcription machinery. Mediator is recruited to promoters by direct interactions with regulatory proteins and serves as a scaffold for the assembly of a functional preinitiation complex with RNA polymerase II and the general transcription factors.</text>
</comment>
<dbReference type="InterPro" id="IPR019145">
    <property type="entry name" value="Mediator_Med10"/>
</dbReference>
<keyword evidence="5 9" id="KW-0010">Activator</keyword>
<reference evidence="10" key="1">
    <citation type="submission" date="2014-02" db="EMBL/GenBank/DDBJ databases">
        <authorList>
            <person name="Genoscope - CEA"/>
        </authorList>
    </citation>
    <scope>NUCLEOTIDE SEQUENCE</scope>
    <source>
        <strain evidence="10">LS3</strain>
    </source>
</reference>
<evidence type="ECO:0000313" key="10">
    <source>
        <dbReference type="EMBL" id="CDP35966.1"/>
    </source>
</evidence>
<comment type="similarity">
    <text evidence="2 9">Belongs to the Mediator complex subunit 10 family.</text>
</comment>
<reference evidence="10" key="2">
    <citation type="submission" date="2014-06" db="EMBL/GenBank/DDBJ databases">
        <title>The complete genome of Blastobotrys (Arxula) adeninivorans LS3 - a yeast of biotechnological interest.</title>
        <authorList>
            <person name="Kunze G."/>
            <person name="Gaillardin C."/>
            <person name="Czernicka M."/>
            <person name="Durrens P."/>
            <person name="Martin T."/>
            <person name="Boer E."/>
            <person name="Gabaldon T."/>
            <person name="Cruz J."/>
            <person name="Talla E."/>
            <person name="Marck C."/>
            <person name="Goffeau A."/>
            <person name="Barbe V."/>
            <person name="Baret P."/>
            <person name="Baronian K."/>
            <person name="Beier S."/>
            <person name="Bleykasten C."/>
            <person name="Bode R."/>
            <person name="Casaregola S."/>
            <person name="Despons L."/>
            <person name="Fairhead C."/>
            <person name="Giersberg M."/>
            <person name="Gierski P."/>
            <person name="Hahnel U."/>
            <person name="Hartmann A."/>
            <person name="Jankowska D."/>
            <person name="Jubin C."/>
            <person name="Jung P."/>
            <person name="Lafontaine I."/>
            <person name="Leh-Louis V."/>
            <person name="Lemaire M."/>
            <person name="Marcet-Houben M."/>
            <person name="Mascher M."/>
            <person name="Morel G."/>
            <person name="Richard G.-F."/>
            <person name="Riechen J."/>
            <person name="Sacerdot C."/>
            <person name="Sarkar A."/>
            <person name="Savel G."/>
            <person name="Schacherer J."/>
            <person name="Sherman D."/>
            <person name="Straub M.-L."/>
            <person name="Stein N."/>
            <person name="Thierry A."/>
            <person name="Trautwein-Schult A."/>
            <person name="Westhof E."/>
            <person name="Worch S."/>
            <person name="Dujon B."/>
            <person name="Souciet J.-L."/>
            <person name="Wincker P."/>
            <person name="Scholz U."/>
            <person name="Neuveglise N."/>
        </authorList>
    </citation>
    <scope>NUCLEOTIDE SEQUENCE</scope>
    <source>
        <strain evidence="10">LS3</strain>
    </source>
</reference>
<evidence type="ECO:0000256" key="7">
    <source>
        <dbReference type="ARBA" id="ARBA00023242"/>
    </source>
</evidence>
<keyword evidence="4 9" id="KW-0805">Transcription regulation</keyword>
<dbReference type="GO" id="GO:0003712">
    <property type="term" value="F:transcription coregulator activity"/>
    <property type="evidence" value="ECO:0007669"/>
    <property type="project" value="InterPro"/>
</dbReference>
<proteinExistence type="inferred from homology"/>
<keyword evidence="7 9" id="KW-0539">Nucleus</keyword>
<evidence type="ECO:0000256" key="1">
    <source>
        <dbReference type="ARBA" id="ARBA00004123"/>
    </source>
</evidence>
<evidence type="ECO:0000256" key="3">
    <source>
        <dbReference type="ARBA" id="ARBA00019617"/>
    </source>
</evidence>
<dbReference type="PANTHER" id="PTHR13345:SF13">
    <property type="entry name" value="MEDIATOR OF RNA POLYMERASE II TRANSCRIPTION SUBUNIT 10"/>
    <property type="match status" value="1"/>
</dbReference>